<accession>A0A0F9SF64</accession>
<proteinExistence type="predicted"/>
<gene>
    <name evidence="1" type="ORF">LCGC14_0527260</name>
</gene>
<sequence length="92" mass="11067">MEYIQGSMMDIENFEKLQKAKQYLDAIKSYKLELRHQKNIRKDWPKDSVMEHIRQEMDELEEGWKNLDTDNIIEELADLINCAEILAMMVLY</sequence>
<comment type="caution">
    <text evidence="1">The sequence shown here is derived from an EMBL/GenBank/DDBJ whole genome shotgun (WGS) entry which is preliminary data.</text>
</comment>
<evidence type="ECO:0008006" key="2">
    <source>
        <dbReference type="Google" id="ProtNLM"/>
    </source>
</evidence>
<dbReference type="AlphaFoldDB" id="A0A0F9SF64"/>
<evidence type="ECO:0000313" key="1">
    <source>
        <dbReference type="EMBL" id="KKN60927.1"/>
    </source>
</evidence>
<dbReference type="SUPFAM" id="SSF101386">
    <property type="entry name" value="all-alpha NTP pyrophosphatases"/>
    <property type="match status" value="1"/>
</dbReference>
<dbReference type="Gene3D" id="1.10.287.1080">
    <property type="entry name" value="MazG-like"/>
    <property type="match status" value="1"/>
</dbReference>
<organism evidence="1">
    <name type="scientific">marine sediment metagenome</name>
    <dbReference type="NCBI Taxonomy" id="412755"/>
    <lineage>
        <taxon>unclassified sequences</taxon>
        <taxon>metagenomes</taxon>
        <taxon>ecological metagenomes</taxon>
    </lineage>
</organism>
<name>A0A0F9SF64_9ZZZZ</name>
<reference evidence="1" key="1">
    <citation type="journal article" date="2015" name="Nature">
        <title>Complex archaea that bridge the gap between prokaryotes and eukaryotes.</title>
        <authorList>
            <person name="Spang A."/>
            <person name="Saw J.H."/>
            <person name="Jorgensen S.L."/>
            <person name="Zaremba-Niedzwiedzka K."/>
            <person name="Martijn J."/>
            <person name="Lind A.E."/>
            <person name="van Eijk R."/>
            <person name="Schleper C."/>
            <person name="Guy L."/>
            <person name="Ettema T.J."/>
        </authorList>
    </citation>
    <scope>NUCLEOTIDE SEQUENCE</scope>
</reference>
<dbReference type="EMBL" id="LAZR01000678">
    <property type="protein sequence ID" value="KKN60927.1"/>
    <property type="molecule type" value="Genomic_DNA"/>
</dbReference>
<protein>
    <recommendedName>
        <fullName evidence="2">NTP pyrophosphohydrolase MazG putative catalytic core domain-containing protein</fullName>
    </recommendedName>
</protein>